<keyword evidence="2" id="KW-0812">Transmembrane</keyword>
<gene>
    <name evidence="3" type="ORF">EDB92DRAFT_1900360</name>
</gene>
<name>A0AAD4Q5U4_9AGAM</name>
<feature type="transmembrane region" description="Helical" evidence="2">
    <location>
        <begin position="169"/>
        <end position="189"/>
    </location>
</feature>
<evidence type="ECO:0000256" key="1">
    <source>
        <dbReference type="SAM" id="MobiDB-lite"/>
    </source>
</evidence>
<feature type="region of interest" description="Disordered" evidence="1">
    <location>
        <begin position="1"/>
        <end position="31"/>
    </location>
</feature>
<evidence type="ECO:0000313" key="4">
    <source>
        <dbReference type="Proteomes" id="UP001201163"/>
    </source>
</evidence>
<reference evidence="3" key="1">
    <citation type="submission" date="2022-01" db="EMBL/GenBank/DDBJ databases">
        <title>Comparative genomics reveals a dynamic genome evolution in the ectomycorrhizal milk-cap (Lactarius) mushrooms.</title>
        <authorList>
            <consortium name="DOE Joint Genome Institute"/>
            <person name="Lebreton A."/>
            <person name="Tang N."/>
            <person name="Kuo A."/>
            <person name="LaButti K."/>
            <person name="Drula E."/>
            <person name="Barry K."/>
            <person name="Clum A."/>
            <person name="Lipzen A."/>
            <person name="Mousain D."/>
            <person name="Ng V."/>
            <person name="Wang R."/>
            <person name="Wang X."/>
            <person name="Dai Y."/>
            <person name="Henrissat B."/>
            <person name="Grigoriev I.V."/>
            <person name="Guerin-Laguette A."/>
            <person name="Yu F."/>
            <person name="Martin F.M."/>
        </authorList>
    </citation>
    <scope>NUCLEOTIDE SEQUENCE</scope>
    <source>
        <strain evidence="3">QP</strain>
    </source>
</reference>
<keyword evidence="2" id="KW-1133">Transmembrane helix</keyword>
<keyword evidence="2" id="KW-0472">Membrane</keyword>
<organism evidence="3 4">
    <name type="scientific">Lactarius akahatsu</name>
    <dbReference type="NCBI Taxonomy" id="416441"/>
    <lineage>
        <taxon>Eukaryota</taxon>
        <taxon>Fungi</taxon>
        <taxon>Dikarya</taxon>
        <taxon>Basidiomycota</taxon>
        <taxon>Agaricomycotina</taxon>
        <taxon>Agaricomycetes</taxon>
        <taxon>Russulales</taxon>
        <taxon>Russulaceae</taxon>
        <taxon>Lactarius</taxon>
    </lineage>
</organism>
<evidence type="ECO:0000256" key="2">
    <source>
        <dbReference type="SAM" id="Phobius"/>
    </source>
</evidence>
<accession>A0AAD4Q5U4</accession>
<sequence length="205" mass="23040">MLRNRTNLEDLTETNRTTIAPAPAPHPLATDGAYRNETLFDPLTRTSWTLHSLTPHWSSTASHPFAITSCTHSSKCRQTPFPIHRRGAMAAGVRYFPHLHAMQQHHTSIPLLVYLWRLNGQLQTKHSGSHADASIELQEGPKWPSRIASFRKVLPILVCHPVICFMCQMIRFLLSLILLPFILTGVTAVRARASHCEDKNGVLNV</sequence>
<dbReference type="AlphaFoldDB" id="A0AAD4Q5U4"/>
<dbReference type="Proteomes" id="UP001201163">
    <property type="component" value="Unassembled WGS sequence"/>
</dbReference>
<protein>
    <submittedName>
        <fullName evidence="3">Uncharacterized protein</fullName>
    </submittedName>
</protein>
<proteinExistence type="predicted"/>
<keyword evidence="4" id="KW-1185">Reference proteome</keyword>
<dbReference type="EMBL" id="JAKELL010000134">
    <property type="protein sequence ID" value="KAH8980550.1"/>
    <property type="molecule type" value="Genomic_DNA"/>
</dbReference>
<comment type="caution">
    <text evidence="3">The sequence shown here is derived from an EMBL/GenBank/DDBJ whole genome shotgun (WGS) entry which is preliminary data.</text>
</comment>
<evidence type="ECO:0000313" key="3">
    <source>
        <dbReference type="EMBL" id="KAH8980550.1"/>
    </source>
</evidence>